<dbReference type="GO" id="GO:0003676">
    <property type="term" value="F:nucleic acid binding"/>
    <property type="evidence" value="ECO:0007669"/>
    <property type="project" value="InterPro"/>
</dbReference>
<dbReference type="InterPro" id="IPR001584">
    <property type="entry name" value="Integrase_cat-core"/>
</dbReference>
<dbReference type="NCBIfam" id="NF033546">
    <property type="entry name" value="transpos_IS21"/>
    <property type="match status" value="1"/>
</dbReference>
<evidence type="ECO:0000313" key="3">
    <source>
        <dbReference type="Proteomes" id="UP000323337"/>
    </source>
</evidence>
<protein>
    <submittedName>
        <fullName evidence="2">IS21 family transposase</fullName>
    </submittedName>
</protein>
<reference evidence="2 3" key="1">
    <citation type="submission" date="2019-08" db="EMBL/GenBank/DDBJ databases">
        <title>Genomic characterization of a novel candidate phylum (ARYD3) from a high temperature, high salinity tertiary oil reservoir in north central Oklahoma, USA.</title>
        <authorList>
            <person name="Youssef N.H."/>
            <person name="Yadav A."/>
            <person name="Elshahed M.S."/>
        </authorList>
    </citation>
    <scope>NUCLEOTIDE SEQUENCE [LARGE SCALE GENOMIC DNA]</scope>
    <source>
        <strain evidence="2">ARYD1</strain>
    </source>
</reference>
<dbReference type="InterPro" id="IPR012337">
    <property type="entry name" value="RNaseH-like_sf"/>
</dbReference>
<feature type="domain" description="Integrase catalytic" evidence="1">
    <location>
        <begin position="107"/>
        <end position="278"/>
    </location>
</feature>
<gene>
    <name evidence="2" type="ORF">FXF49_08170</name>
</gene>
<proteinExistence type="predicted"/>
<dbReference type="Pfam" id="PF00665">
    <property type="entry name" value="rve"/>
    <property type="match status" value="1"/>
</dbReference>
<dbReference type="Gene3D" id="1.10.10.60">
    <property type="entry name" value="Homeodomain-like"/>
    <property type="match status" value="1"/>
</dbReference>
<evidence type="ECO:0000259" key="1">
    <source>
        <dbReference type="PROSITE" id="PS50994"/>
    </source>
</evidence>
<evidence type="ECO:0000313" key="2">
    <source>
        <dbReference type="EMBL" id="TYB33084.1"/>
    </source>
</evidence>
<dbReference type="SUPFAM" id="SSF53098">
    <property type="entry name" value="Ribonuclease H-like"/>
    <property type="match status" value="1"/>
</dbReference>
<organism evidence="2 3">
    <name type="scientific">Flexistipes sinusarabici</name>
    <dbReference type="NCBI Taxonomy" id="2352"/>
    <lineage>
        <taxon>Bacteria</taxon>
        <taxon>Pseudomonadati</taxon>
        <taxon>Deferribacterota</taxon>
        <taxon>Deferribacteres</taxon>
        <taxon>Deferribacterales</taxon>
        <taxon>Flexistipitaceae</taxon>
        <taxon>Flexistipes</taxon>
    </lineage>
</organism>
<dbReference type="AlphaFoldDB" id="A0A5D0MH88"/>
<name>A0A5D0MH88_FLESI</name>
<dbReference type="GO" id="GO:0015074">
    <property type="term" value="P:DNA integration"/>
    <property type="evidence" value="ECO:0007669"/>
    <property type="project" value="InterPro"/>
</dbReference>
<dbReference type="PROSITE" id="PS50994">
    <property type="entry name" value="INTEGRASE"/>
    <property type="match status" value="1"/>
</dbReference>
<comment type="caution">
    <text evidence="2">The sequence shown here is derived from an EMBL/GenBank/DDBJ whole genome shotgun (WGS) entry which is preliminary data.</text>
</comment>
<accession>A0A5D0MH88</accession>
<dbReference type="Gene3D" id="3.30.420.10">
    <property type="entry name" value="Ribonuclease H-like superfamily/Ribonuclease H"/>
    <property type="match status" value="1"/>
</dbReference>
<dbReference type="PANTHER" id="PTHR35004:SF6">
    <property type="entry name" value="TRANSPOSASE"/>
    <property type="match status" value="1"/>
</dbReference>
<dbReference type="EMBL" id="VSIV01000205">
    <property type="protein sequence ID" value="TYB33084.1"/>
    <property type="molecule type" value="Genomic_DNA"/>
</dbReference>
<sequence length="365" mass="43169">MLTKEQVLEIRILKRAGLTNKEVSRQVNCHSNTITKYLNEEWKEMKGKSKLDPYKEYIKKRLEEYPKLTSVVLFKEIKEQGYTGGITTLRMYTYTIREKEIVQPIRYETKPGEQFQVDWGEGTTIIGGRKETVKFITIVLGYSRMLYAQVVPDEKLITLLNAHNKAFEYFGGYPNIGLYDNMKTVVKSLRKEKEYNAKFMDFADYYGFKVITHRPYNPRAKGKVERMVPFVRNNIIYGKSYSNLSELENSLYDWLHTANQRLQSELKETPLERFEREKEYLNKPTKFYPLRRVNTRIVREKGVIVYRERSYPVGIKYAGKTINLDHINNTIHIYDEDNLIDILPIKDQVEVRSLKEYQKLVSDTL</sequence>
<dbReference type="PANTHER" id="PTHR35004">
    <property type="entry name" value="TRANSPOSASE RV3428C-RELATED"/>
    <property type="match status" value="1"/>
</dbReference>
<dbReference type="InterPro" id="IPR036397">
    <property type="entry name" value="RNaseH_sf"/>
</dbReference>
<dbReference type="Proteomes" id="UP000323337">
    <property type="component" value="Unassembled WGS sequence"/>
</dbReference>
<dbReference type="RefSeq" id="WP_303701403.1">
    <property type="nucleotide sequence ID" value="NZ_VSIV01000205.1"/>
</dbReference>